<feature type="region of interest" description="Disordered" evidence="1">
    <location>
        <begin position="52"/>
        <end position="81"/>
    </location>
</feature>
<name>A0A7W9IN26_9ACTN</name>
<evidence type="ECO:0000313" key="2">
    <source>
        <dbReference type="EMBL" id="MBB5823777.1"/>
    </source>
</evidence>
<organism evidence="2 3">
    <name type="scientific">Streptosporangium becharense</name>
    <dbReference type="NCBI Taxonomy" id="1816182"/>
    <lineage>
        <taxon>Bacteria</taxon>
        <taxon>Bacillati</taxon>
        <taxon>Actinomycetota</taxon>
        <taxon>Actinomycetes</taxon>
        <taxon>Streptosporangiales</taxon>
        <taxon>Streptosporangiaceae</taxon>
        <taxon>Streptosporangium</taxon>
    </lineage>
</organism>
<protein>
    <submittedName>
        <fullName evidence="2">Uncharacterized protein</fullName>
    </submittedName>
</protein>
<dbReference type="Proteomes" id="UP000540685">
    <property type="component" value="Unassembled WGS sequence"/>
</dbReference>
<dbReference type="AlphaFoldDB" id="A0A7W9IN26"/>
<keyword evidence="3" id="KW-1185">Reference proteome</keyword>
<evidence type="ECO:0000256" key="1">
    <source>
        <dbReference type="SAM" id="MobiDB-lite"/>
    </source>
</evidence>
<gene>
    <name evidence="2" type="ORF">F4562_006926</name>
</gene>
<sequence length="81" mass="8759">MGVVYVKHDCVVRWSQGQSPLVRGEVWDDSAELVAERPDLFDTEPTLVKGRPAAAAQGEMGPVETATAAPGEKRPRKLRGS</sequence>
<dbReference type="EMBL" id="JACHMP010000002">
    <property type="protein sequence ID" value="MBB5823777.1"/>
    <property type="molecule type" value="Genomic_DNA"/>
</dbReference>
<reference evidence="2 3" key="1">
    <citation type="submission" date="2020-08" db="EMBL/GenBank/DDBJ databases">
        <title>Sequencing the genomes of 1000 actinobacteria strains.</title>
        <authorList>
            <person name="Klenk H.-P."/>
        </authorList>
    </citation>
    <scope>NUCLEOTIDE SEQUENCE [LARGE SCALE GENOMIC DNA]</scope>
    <source>
        <strain evidence="2 3">DSM 46887</strain>
    </source>
</reference>
<evidence type="ECO:0000313" key="3">
    <source>
        <dbReference type="Proteomes" id="UP000540685"/>
    </source>
</evidence>
<proteinExistence type="predicted"/>
<accession>A0A7W9IN26</accession>
<comment type="caution">
    <text evidence="2">The sequence shown here is derived from an EMBL/GenBank/DDBJ whole genome shotgun (WGS) entry which is preliminary data.</text>
</comment>
<dbReference type="RefSeq" id="WP_184538051.1">
    <property type="nucleotide sequence ID" value="NZ_JACHMP010000002.1"/>
</dbReference>